<dbReference type="Proteomes" id="UP000033860">
    <property type="component" value="Unassembled WGS sequence"/>
</dbReference>
<keyword evidence="1 4" id="KW-0489">Methyltransferase</keyword>
<dbReference type="AlphaFoldDB" id="A0A0G1U6F3"/>
<evidence type="ECO:0000256" key="2">
    <source>
        <dbReference type="ARBA" id="ARBA00022679"/>
    </source>
</evidence>
<accession>A0A0G1U6F3</accession>
<dbReference type="PANTHER" id="PTHR43191">
    <property type="entry name" value="RRNA METHYLTRANSFERASE 3"/>
    <property type="match status" value="1"/>
</dbReference>
<evidence type="ECO:0000256" key="1">
    <source>
        <dbReference type="ARBA" id="ARBA00022603"/>
    </source>
</evidence>
<dbReference type="GO" id="GO:0006396">
    <property type="term" value="P:RNA processing"/>
    <property type="evidence" value="ECO:0007669"/>
    <property type="project" value="InterPro"/>
</dbReference>
<dbReference type="InterPro" id="IPR001537">
    <property type="entry name" value="SpoU_MeTrfase"/>
</dbReference>
<keyword evidence="2 4" id="KW-0808">Transferase</keyword>
<name>A0A0G1U6F3_9BACT</name>
<dbReference type="InterPro" id="IPR029026">
    <property type="entry name" value="tRNA_m1G_MTases_N"/>
</dbReference>
<feature type="domain" description="tRNA/rRNA methyltransferase SpoU type" evidence="3">
    <location>
        <begin position="1"/>
        <end position="148"/>
    </location>
</feature>
<comment type="caution">
    <text evidence="4">The sequence shown here is derived from an EMBL/GenBank/DDBJ whole genome shotgun (WGS) entry which is preliminary data.</text>
</comment>
<protein>
    <submittedName>
        <fullName evidence="4">tRNA/rRNA methyltransferase (SpoU)</fullName>
    </submittedName>
</protein>
<dbReference type="GO" id="GO:0008173">
    <property type="term" value="F:RNA methyltransferase activity"/>
    <property type="evidence" value="ECO:0007669"/>
    <property type="project" value="InterPro"/>
</dbReference>
<dbReference type="InterPro" id="IPR029028">
    <property type="entry name" value="Alpha/beta_knot_MTases"/>
</dbReference>
<gene>
    <name evidence="4" type="ORF">UX85_C0001G0052</name>
</gene>
<proteinExistence type="predicted"/>
<evidence type="ECO:0000259" key="3">
    <source>
        <dbReference type="Pfam" id="PF00588"/>
    </source>
</evidence>
<sequence length="152" mass="16194">MIVALENIRSLYNVGAILRSASFFGVSEVFLVGVTGSRKIGGQRWLHEGLAKTALGAEWQLQIKILKDSQKLIDLAKKNGLKLVVVEQTAGATPLSSFRPGKNMVLVFGNEVTGVSQKVLAAADKVVEIPRRGKKTSLNVAVAAGIVLSRLG</sequence>
<organism evidence="4 5">
    <name type="scientific">Candidatus Beckwithbacteria bacterium GW2011_GWB1_47_15</name>
    <dbReference type="NCBI Taxonomy" id="1618371"/>
    <lineage>
        <taxon>Bacteria</taxon>
        <taxon>Candidatus Beckwithiibacteriota</taxon>
    </lineage>
</organism>
<evidence type="ECO:0000313" key="4">
    <source>
        <dbReference type="EMBL" id="KKU61838.1"/>
    </source>
</evidence>
<evidence type="ECO:0000313" key="5">
    <source>
        <dbReference type="Proteomes" id="UP000033860"/>
    </source>
</evidence>
<reference evidence="4 5" key="1">
    <citation type="journal article" date="2015" name="Nature">
        <title>rRNA introns, odd ribosomes, and small enigmatic genomes across a large radiation of phyla.</title>
        <authorList>
            <person name="Brown C.T."/>
            <person name="Hug L.A."/>
            <person name="Thomas B.C."/>
            <person name="Sharon I."/>
            <person name="Castelle C.J."/>
            <person name="Singh A."/>
            <person name="Wilkins M.J."/>
            <person name="Williams K.H."/>
            <person name="Banfield J.F."/>
        </authorList>
    </citation>
    <scope>NUCLEOTIDE SEQUENCE [LARGE SCALE GENOMIC DNA]</scope>
</reference>
<dbReference type="EMBL" id="LCNT01000001">
    <property type="protein sequence ID" value="KKU61838.1"/>
    <property type="molecule type" value="Genomic_DNA"/>
</dbReference>
<dbReference type="PANTHER" id="PTHR43191:SF7">
    <property type="entry name" value="OBP33PEP LIKE PROTEIN"/>
    <property type="match status" value="1"/>
</dbReference>
<dbReference type="InterPro" id="IPR051259">
    <property type="entry name" value="rRNA_Methyltransferase"/>
</dbReference>
<dbReference type="GO" id="GO:0032259">
    <property type="term" value="P:methylation"/>
    <property type="evidence" value="ECO:0007669"/>
    <property type="project" value="UniProtKB-KW"/>
</dbReference>
<dbReference type="Gene3D" id="3.40.1280.10">
    <property type="match status" value="1"/>
</dbReference>
<dbReference type="SUPFAM" id="SSF75217">
    <property type="entry name" value="alpha/beta knot"/>
    <property type="match status" value="1"/>
</dbReference>
<dbReference type="GO" id="GO:0003723">
    <property type="term" value="F:RNA binding"/>
    <property type="evidence" value="ECO:0007669"/>
    <property type="project" value="InterPro"/>
</dbReference>
<dbReference type="Pfam" id="PF00588">
    <property type="entry name" value="SpoU_methylase"/>
    <property type="match status" value="1"/>
</dbReference>